<evidence type="ECO:0000313" key="1">
    <source>
        <dbReference type="EMBL" id="PWK13475.1"/>
    </source>
</evidence>
<gene>
    <name evidence="1" type="ORF">C7459_107143</name>
</gene>
<evidence type="ECO:0000313" key="2">
    <source>
        <dbReference type="Proteomes" id="UP000245634"/>
    </source>
</evidence>
<organism evidence="1 2">
    <name type="scientific">Tumebacillus permanentifrigoris</name>
    <dbReference type="NCBI Taxonomy" id="378543"/>
    <lineage>
        <taxon>Bacteria</taxon>
        <taxon>Bacillati</taxon>
        <taxon>Bacillota</taxon>
        <taxon>Bacilli</taxon>
        <taxon>Bacillales</taxon>
        <taxon>Alicyclobacillaceae</taxon>
        <taxon>Tumebacillus</taxon>
    </lineage>
</organism>
<proteinExistence type="predicted"/>
<reference evidence="1 2" key="1">
    <citation type="submission" date="2018-05" db="EMBL/GenBank/DDBJ databases">
        <title>Genomic Encyclopedia of Type Strains, Phase IV (KMG-IV): sequencing the most valuable type-strain genomes for metagenomic binning, comparative biology and taxonomic classification.</title>
        <authorList>
            <person name="Goeker M."/>
        </authorList>
    </citation>
    <scope>NUCLEOTIDE SEQUENCE [LARGE SCALE GENOMIC DNA]</scope>
    <source>
        <strain evidence="1 2">DSM 18773</strain>
    </source>
</reference>
<protein>
    <submittedName>
        <fullName evidence="1">Uncharacterized protein</fullName>
    </submittedName>
</protein>
<keyword evidence="2" id="KW-1185">Reference proteome</keyword>
<dbReference type="Proteomes" id="UP000245634">
    <property type="component" value="Unassembled WGS sequence"/>
</dbReference>
<comment type="caution">
    <text evidence="1">The sequence shown here is derived from an EMBL/GenBank/DDBJ whole genome shotgun (WGS) entry which is preliminary data.</text>
</comment>
<name>A0A316DVV1_9BACL</name>
<sequence>MNMSVKLSLQRVWSGRYPAYWDVTPWVTWANGYLFACYRDEKTRGRFIESIEVASGRSTRIPTVCNLVLGSIEWRVYLARIEDARSHLSVTRLTSYDILDSSMSILNQDTFLVEKFKIPPLTEATESEFRLGNQLVDLQTGHSLSNTGKPAWTIGDGYELFQQQQTLCCLDNNQNLMWSKSGWMGSWFQGASNEILYFLVPPYDTLVLVDRNSGQLLAEHTMTNLKKVANRVGGCLDVWNTASFNSTTVFDVAINGYTVAWVTEDNRLHVQNLQTGLSACSEPGEFDLLLSSWWKQSLVLYEVQDDGMRGRLVIVRWEEL</sequence>
<dbReference type="AlphaFoldDB" id="A0A316DVV1"/>
<accession>A0A316DVV1</accession>
<dbReference type="EMBL" id="QGGL01000007">
    <property type="protein sequence ID" value="PWK13475.1"/>
    <property type="molecule type" value="Genomic_DNA"/>
</dbReference>